<evidence type="ECO:0000256" key="14">
    <source>
        <dbReference type="SAM" id="MobiDB-lite"/>
    </source>
</evidence>
<evidence type="ECO:0000259" key="17">
    <source>
        <dbReference type="Pfam" id="PF17900"/>
    </source>
</evidence>
<keyword evidence="11" id="KW-0482">Metalloprotease</keyword>
<comment type="similarity">
    <text evidence="3">Belongs to the peptidase M1 family.</text>
</comment>
<dbReference type="InterPro" id="IPR050344">
    <property type="entry name" value="Peptidase_M1_aminopeptidases"/>
</dbReference>
<dbReference type="InterPro" id="IPR014782">
    <property type="entry name" value="Peptidase_M1_dom"/>
</dbReference>
<evidence type="ECO:0000256" key="9">
    <source>
        <dbReference type="ARBA" id="ARBA00022801"/>
    </source>
</evidence>
<dbReference type="PANTHER" id="PTHR11533">
    <property type="entry name" value="PROTEASE M1 ZINC METALLOPROTEASE"/>
    <property type="match status" value="1"/>
</dbReference>
<evidence type="ECO:0000313" key="18">
    <source>
        <dbReference type="EMBL" id="MBY8887182.1"/>
    </source>
</evidence>
<sequence length="480" mass="52408">MTRSAARRAAATATAFLAAAVLTAAQLPQPPQPGIGDRLYPKVGDPRYDVTAYDLTFDYRGAGRPLDAVTRIRARARTALTGFHLDFTRGTVRSVGVDGAPARFRLSGGRLLVTPAHRVPRGGPLDVIVRHTSDPGGPADDGGWVRTPDGLALADQAEAARRVFPCDDHPSDKARFTFHVTAPRGYTVVANGLPVGRPHATAGGVTWTYRTAHPMATELAQISIGHSAVLRATGPEGLPVRDVVGAADRIRLAARAALVPGQIAWMERQVGRYPFETYGILSVDTSTGFELETQTLSLFERRVLLAPASFAAPLMVHELSHQWFGDSVTPADWSDLWLNEGHATWYEWRYRAEVEHGPSLEQQARTAYRRDAANRADDGPPARPKRPGSGQLGIFRDNVYDGGGLVLYALHQEIGDRAFRALERAWVTRYRDANATTADLIALASRVSGRDLRGFLDPWLYGDRTPPMPGHPDWRTDPAR</sequence>
<keyword evidence="8" id="KW-0479">Metal-binding</keyword>
<evidence type="ECO:0000256" key="4">
    <source>
        <dbReference type="ARBA" id="ARBA00012564"/>
    </source>
</evidence>
<dbReference type="InterPro" id="IPR027268">
    <property type="entry name" value="Peptidase_M4/M1_CTD_sf"/>
</dbReference>
<keyword evidence="10" id="KW-0862">Zinc</keyword>
<dbReference type="Gene3D" id="1.10.390.10">
    <property type="entry name" value="Neutral Protease Domain 2"/>
    <property type="match status" value="1"/>
</dbReference>
<keyword evidence="15" id="KW-0732">Signal</keyword>
<evidence type="ECO:0000256" key="11">
    <source>
        <dbReference type="ARBA" id="ARBA00023049"/>
    </source>
</evidence>
<comment type="catalytic activity">
    <reaction evidence="1">
        <text>Release of an N-terminal amino acid, Xaa-|-Yaa- from a peptide, amide or arylamide. Xaa is preferably Ala, but may be most amino acids including Pro (slow action). When a terminal hydrophobic residue is followed by a prolyl residue, the two may be released as an intact Xaa-Pro dipeptide.</text>
        <dbReference type="EC" id="3.4.11.2"/>
    </reaction>
</comment>
<feature type="signal peptide" evidence="15">
    <location>
        <begin position="1"/>
        <end position="24"/>
    </location>
</feature>
<dbReference type="PANTHER" id="PTHR11533:SF174">
    <property type="entry name" value="PUROMYCIN-SENSITIVE AMINOPEPTIDASE-RELATED"/>
    <property type="match status" value="1"/>
</dbReference>
<gene>
    <name evidence="18" type="ORF">K7472_20355</name>
</gene>
<dbReference type="CDD" id="cd09603">
    <property type="entry name" value="M1_APN_like"/>
    <property type="match status" value="1"/>
</dbReference>
<comment type="cofactor">
    <cofactor evidence="2">
        <name>Zn(2+)</name>
        <dbReference type="ChEBI" id="CHEBI:29105"/>
    </cofactor>
</comment>
<evidence type="ECO:0000259" key="16">
    <source>
        <dbReference type="Pfam" id="PF01433"/>
    </source>
</evidence>
<evidence type="ECO:0000256" key="13">
    <source>
        <dbReference type="ARBA" id="ARBA00031533"/>
    </source>
</evidence>
<keyword evidence="19" id="KW-1185">Reference proteome</keyword>
<reference evidence="18 19" key="1">
    <citation type="submission" date="2021-08" db="EMBL/GenBank/DDBJ databases">
        <title>Streptomyces sp. PTM05 isolated from lichen.</title>
        <authorList>
            <person name="Somphong A."/>
            <person name="Phongsopitanun W."/>
            <person name="Tanasupawat S."/>
        </authorList>
    </citation>
    <scope>NUCLEOTIDE SEQUENCE [LARGE SCALE GENOMIC DNA]</scope>
    <source>
        <strain evidence="18 19">Ptm05</strain>
    </source>
</reference>
<dbReference type="Pfam" id="PF01433">
    <property type="entry name" value="Peptidase_M1"/>
    <property type="match status" value="1"/>
</dbReference>
<feature type="domain" description="Peptidase M1 membrane alanine aminopeptidase" evidence="16">
    <location>
        <begin position="271"/>
        <end position="459"/>
    </location>
</feature>
<proteinExistence type="inferred from homology"/>
<evidence type="ECO:0000256" key="8">
    <source>
        <dbReference type="ARBA" id="ARBA00022723"/>
    </source>
</evidence>
<dbReference type="EMBL" id="JAINVZ010000014">
    <property type="protein sequence ID" value="MBY8887182.1"/>
    <property type="molecule type" value="Genomic_DNA"/>
</dbReference>
<dbReference type="EC" id="3.4.11.2" evidence="4"/>
<evidence type="ECO:0000256" key="12">
    <source>
        <dbReference type="ARBA" id="ARBA00029811"/>
    </source>
</evidence>
<comment type="caution">
    <text evidence="18">The sequence shown here is derived from an EMBL/GenBank/DDBJ whole genome shotgun (WGS) entry which is preliminary data.</text>
</comment>
<name>A0ABS7QVF0_9ACTN</name>
<dbReference type="SUPFAM" id="SSF63737">
    <property type="entry name" value="Leukotriene A4 hydrolase N-terminal domain"/>
    <property type="match status" value="1"/>
</dbReference>
<dbReference type="SUPFAM" id="SSF55486">
    <property type="entry name" value="Metalloproteases ('zincins'), catalytic domain"/>
    <property type="match status" value="1"/>
</dbReference>
<dbReference type="Pfam" id="PF17900">
    <property type="entry name" value="Peptidase_M1_N"/>
    <property type="match status" value="1"/>
</dbReference>
<dbReference type="InterPro" id="IPR045357">
    <property type="entry name" value="Aminopeptidase_N-like_N"/>
</dbReference>
<feature type="compositionally biased region" description="Basic and acidic residues" evidence="14">
    <location>
        <begin position="370"/>
        <end position="380"/>
    </location>
</feature>
<keyword evidence="9" id="KW-0378">Hydrolase</keyword>
<organism evidence="18 19">
    <name type="scientific">Streptantibioticus parmotrematis</name>
    <dbReference type="NCBI Taxonomy" id="2873249"/>
    <lineage>
        <taxon>Bacteria</taxon>
        <taxon>Bacillati</taxon>
        <taxon>Actinomycetota</taxon>
        <taxon>Actinomycetes</taxon>
        <taxon>Kitasatosporales</taxon>
        <taxon>Streptomycetaceae</taxon>
        <taxon>Streptantibioticus</taxon>
    </lineage>
</organism>
<dbReference type="Proteomes" id="UP001198565">
    <property type="component" value="Unassembled WGS sequence"/>
</dbReference>
<evidence type="ECO:0000256" key="5">
    <source>
        <dbReference type="ARBA" id="ARBA00015611"/>
    </source>
</evidence>
<feature type="domain" description="Aminopeptidase N-like N-terminal" evidence="17">
    <location>
        <begin position="156"/>
        <end position="217"/>
    </location>
</feature>
<evidence type="ECO:0000256" key="15">
    <source>
        <dbReference type="SAM" id="SignalP"/>
    </source>
</evidence>
<protein>
    <recommendedName>
        <fullName evidence="5">Aminopeptidase N</fullName>
        <ecNumber evidence="4">3.4.11.2</ecNumber>
    </recommendedName>
    <alternativeName>
        <fullName evidence="12">Alanine aminopeptidase</fullName>
    </alternativeName>
    <alternativeName>
        <fullName evidence="13">Lysyl aminopeptidase</fullName>
    </alternativeName>
</protein>
<evidence type="ECO:0000256" key="1">
    <source>
        <dbReference type="ARBA" id="ARBA00000098"/>
    </source>
</evidence>
<evidence type="ECO:0000256" key="7">
    <source>
        <dbReference type="ARBA" id="ARBA00022670"/>
    </source>
</evidence>
<dbReference type="InterPro" id="IPR042097">
    <property type="entry name" value="Aminopeptidase_N-like_N_sf"/>
</dbReference>
<evidence type="ECO:0000256" key="3">
    <source>
        <dbReference type="ARBA" id="ARBA00010136"/>
    </source>
</evidence>
<dbReference type="InterPro" id="IPR001930">
    <property type="entry name" value="Peptidase_M1"/>
</dbReference>
<accession>A0ABS7QVF0</accession>
<feature type="region of interest" description="Disordered" evidence="14">
    <location>
        <begin position="370"/>
        <end position="393"/>
    </location>
</feature>
<keyword evidence="7" id="KW-0645">Protease</keyword>
<dbReference type="RefSeq" id="WP_222979930.1">
    <property type="nucleotide sequence ID" value="NZ_JAINVZ010000014.1"/>
</dbReference>
<evidence type="ECO:0000256" key="2">
    <source>
        <dbReference type="ARBA" id="ARBA00001947"/>
    </source>
</evidence>
<dbReference type="PRINTS" id="PR00756">
    <property type="entry name" value="ALADIPTASE"/>
</dbReference>
<dbReference type="Gene3D" id="2.60.40.1730">
    <property type="entry name" value="tricorn interacting facor f3 domain"/>
    <property type="match status" value="1"/>
</dbReference>
<evidence type="ECO:0000313" key="19">
    <source>
        <dbReference type="Proteomes" id="UP001198565"/>
    </source>
</evidence>
<keyword evidence="6" id="KW-0031">Aminopeptidase</keyword>
<feature type="chain" id="PRO_5047213305" description="Aminopeptidase N" evidence="15">
    <location>
        <begin position="25"/>
        <end position="480"/>
    </location>
</feature>
<evidence type="ECO:0000256" key="6">
    <source>
        <dbReference type="ARBA" id="ARBA00022438"/>
    </source>
</evidence>
<evidence type="ECO:0000256" key="10">
    <source>
        <dbReference type="ARBA" id="ARBA00022833"/>
    </source>
</evidence>